<reference evidence="2" key="1">
    <citation type="submission" date="2022-12" db="EMBL/GenBank/DDBJ databases">
        <title>Complete genome sequence of an Australian strain of Rouxiella badensis DAR84756 and resolution of the R. badensis DSM100043 and R. chamberiensis DSM28324 genomes.</title>
        <authorList>
            <person name="Paul S."/>
            <person name="Anderson P.J."/>
            <person name="Maynard G."/>
            <person name="Dyall-Smith M."/>
            <person name="Kudinha T."/>
        </authorList>
    </citation>
    <scope>NUCLEOTIDE SEQUENCE</scope>
    <source>
        <strain evidence="2">DSM 28324</strain>
    </source>
</reference>
<dbReference type="SUPFAM" id="SSF51182">
    <property type="entry name" value="RmlC-like cupins"/>
    <property type="match status" value="1"/>
</dbReference>
<evidence type="ECO:0000259" key="1">
    <source>
        <dbReference type="Pfam" id="PF06172"/>
    </source>
</evidence>
<dbReference type="Gene3D" id="2.60.120.10">
    <property type="entry name" value="Jelly Rolls"/>
    <property type="match status" value="1"/>
</dbReference>
<dbReference type="PANTHER" id="PTHR33387">
    <property type="entry name" value="RMLC-LIKE JELLY ROLL FOLD PROTEIN"/>
    <property type="match status" value="1"/>
</dbReference>
<dbReference type="EMBL" id="CP114058">
    <property type="protein sequence ID" value="WAT01392.1"/>
    <property type="molecule type" value="Genomic_DNA"/>
</dbReference>
<evidence type="ECO:0000313" key="2">
    <source>
        <dbReference type="EMBL" id="WAT01392.1"/>
    </source>
</evidence>
<proteinExistence type="predicted"/>
<keyword evidence="3" id="KW-1185">Reference proteome</keyword>
<dbReference type="Pfam" id="PF06172">
    <property type="entry name" value="Cupin_5"/>
    <property type="match status" value="1"/>
</dbReference>
<dbReference type="CDD" id="cd06121">
    <property type="entry name" value="cupin_YML079wp"/>
    <property type="match status" value="1"/>
</dbReference>
<dbReference type="InterPro" id="IPR011051">
    <property type="entry name" value="RmlC_Cupin_sf"/>
</dbReference>
<gene>
    <name evidence="2" type="ORF">O1V66_00805</name>
</gene>
<organism evidence="2 3">
    <name type="scientific">Rouxiella chamberiensis</name>
    <dbReference type="NCBI Taxonomy" id="1513468"/>
    <lineage>
        <taxon>Bacteria</taxon>
        <taxon>Pseudomonadati</taxon>
        <taxon>Pseudomonadota</taxon>
        <taxon>Gammaproteobacteria</taxon>
        <taxon>Enterobacterales</taxon>
        <taxon>Yersiniaceae</taxon>
        <taxon>Rouxiella</taxon>
    </lineage>
</organism>
<evidence type="ECO:0000313" key="3">
    <source>
        <dbReference type="Proteomes" id="UP001164712"/>
    </source>
</evidence>
<dbReference type="InterPro" id="IPR014710">
    <property type="entry name" value="RmlC-like_jellyroll"/>
</dbReference>
<dbReference type="InterPro" id="IPR009327">
    <property type="entry name" value="Cupin_DUF985"/>
</dbReference>
<name>A0ABY7HQT7_9GAMM</name>
<dbReference type="InterPro" id="IPR039935">
    <property type="entry name" value="YML079W-like"/>
</dbReference>
<sequence length="168" mass="19076">MQSEKAVQLIEKLNLSFHEEGGYFNETFRSEEIITTNRDVNNGERRLATCIYYMLTNTAPLGYFHSNMSPILHFHHAGGPMIYRFIHGDGRIEEHVMGQDIANGEVLQLVAPAGCWKSTQLAPDHEYGLVSEVVFPGWELFDSIIAKKQSLLDAFPQHAAWINAYSYN</sequence>
<accession>A0ABY7HQT7</accession>
<feature type="domain" description="DUF985" evidence="1">
    <location>
        <begin position="8"/>
        <end position="142"/>
    </location>
</feature>
<dbReference type="Proteomes" id="UP001164712">
    <property type="component" value="Chromosome"/>
</dbReference>
<dbReference type="PANTHER" id="PTHR33387:SF3">
    <property type="entry name" value="DUF985 DOMAIN-CONTAINING PROTEIN"/>
    <property type="match status" value="1"/>
</dbReference>
<protein>
    <submittedName>
        <fullName evidence="2">Cupin domain-containing protein</fullName>
    </submittedName>
</protein>
<dbReference type="RefSeq" id="WP_045049276.1">
    <property type="nucleotide sequence ID" value="NZ_CP114058.1"/>
</dbReference>